<keyword evidence="2" id="KW-1185">Reference proteome</keyword>
<sequence>MDLNGNSFEEFFWRECPDLISIDGPISDYFLFLDFQFDLFDKLDICFDNSTGTQFPEIYRDIFDNEIDNLESQKYYFRKFVFKNLLLKFFRFIRPVIFHRVSFGELFIVELLLKPTDKTIIKIKNYRGGPYTKDEYFVVLKSQKEQAKLFLTLKHEDFVVFIPDFPIKEIKIKKSVATQCEWD</sequence>
<reference evidence="1" key="1">
    <citation type="submission" date="2021-02" db="EMBL/GenBank/DDBJ databases">
        <authorList>
            <person name="Nowell W R."/>
        </authorList>
    </citation>
    <scope>NUCLEOTIDE SEQUENCE</scope>
    <source>
        <strain evidence="1">Ploen Becks lab</strain>
    </source>
</reference>
<comment type="caution">
    <text evidence="1">The sequence shown here is derived from an EMBL/GenBank/DDBJ whole genome shotgun (WGS) entry which is preliminary data.</text>
</comment>
<name>A0A814NJE4_9BILA</name>
<dbReference type="AlphaFoldDB" id="A0A814NJE4"/>
<accession>A0A814NJE4</accession>
<proteinExistence type="predicted"/>
<gene>
    <name evidence="1" type="ORF">OXX778_LOCUS20725</name>
</gene>
<protein>
    <submittedName>
        <fullName evidence="1">Uncharacterized protein</fullName>
    </submittedName>
</protein>
<organism evidence="1 2">
    <name type="scientific">Brachionus calyciflorus</name>
    <dbReference type="NCBI Taxonomy" id="104777"/>
    <lineage>
        <taxon>Eukaryota</taxon>
        <taxon>Metazoa</taxon>
        <taxon>Spiralia</taxon>
        <taxon>Gnathifera</taxon>
        <taxon>Rotifera</taxon>
        <taxon>Eurotatoria</taxon>
        <taxon>Monogononta</taxon>
        <taxon>Pseudotrocha</taxon>
        <taxon>Ploima</taxon>
        <taxon>Brachionidae</taxon>
        <taxon>Brachionus</taxon>
    </lineage>
</organism>
<evidence type="ECO:0000313" key="1">
    <source>
        <dbReference type="EMBL" id="CAF1092198.1"/>
    </source>
</evidence>
<dbReference type="EMBL" id="CAJNOC010007106">
    <property type="protein sequence ID" value="CAF1092198.1"/>
    <property type="molecule type" value="Genomic_DNA"/>
</dbReference>
<evidence type="ECO:0000313" key="2">
    <source>
        <dbReference type="Proteomes" id="UP000663879"/>
    </source>
</evidence>
<dbReference type="Proteomes" id="UP000663879">
    <property type="component" value="Unassembled WGS sequence"/>
</dbReference>